<dbReference type="GO" id="GO:0003700">
    <property type="term" value="F:DNA-binding transcription factor activity"/>
    <property type="evidence" value="ECO:0007669"/>
    <property type="project" value="InterPro"/>
</dbReference>
<sequence length="273" mass="32063">MQTSSFQTSSIGMRFGTTTWENQLGYPLKLSYLVVLIGLEGEATITLNFKDYTLSKDTLTVLSSDTIAIMQQKSADFKVYSYLIDRSLASEIAYQLPNQLFGFIHDYPAYQLSKREKQQVVYWNKQLLYILENNASHVQQMVCNHFENLFLRLAEYMNEQGTFKQRKFSRQEELCWKFWDLIGQYAKTHREVAFYAEKLHITPFYLAQISKKHLNDQPKDLINRQVVLELKTLLRTTDKSIGEIAEELHFVDPSYMGRFFKRETGFSLSAYRK</sequence>
<dbReference type="PANTHER" id="PTHR43280:SF32">
    <property type="entry name" value="TRANSCRIPTIONAL REGULATORY PROTEIN"/>
    <property type="match status" value="1"/>
</dbReference>
<keyword evidence="1" id="KW-0805">Transcription regulation</keyword>
<evidence type="ECO:0000256" key="3">
    <source>
        <dbReference type="ARBA" id="ARBA00023163"/>
    </source>
</evidence>
<dbReference type="SUPFAM" id="SSF46689">
    <property type="entry name" value="Homeodomain-like"/>
    <property type="match status" value="1"/>
</dbReference>
<gene>
    <name evidence="5" type="ORF">NCTC11179_00908</name>
</gene>
<dbReference type="SMART" id="SM00342">
    <property type="entry name" value="HTH_ARAC"/>
    <property type="match status" value="1"/>
</dbReference>
<dbReference type="RefSeq" id="WP_115090319.1">
    <property type="nucleotide sequence ID" value="NZ_CP068107.1"/>
</dbReference>
<proteinExistence type="predicted"/>
<keyword evidence="2 5" id="KW-0238">DNA-binding</keyword>
<keyword evidence="6" id="KW-1185">Reference proteome</keyword>
<evidence type="ECO:0000256" key="2">
    <source>
        <dbReference type="ARBA" id="ARBA00023125"/>
    </source>
</evidence>
<evidence type="ECO:0000259" key="4">
    <source>
        <dbReference type="PROSITE" id="PS01124"/>
    </source>
</evidence>
<dbReference type="PANTHER" id="PTHR43280">
    <property type="entry name" value="ARAC-FAMILY TRANSCRIPTIONAL REGULATOR"/>
    <property type="match status" value="1"/>
</dbReference>
<dbReference type="PROSITE" id="PS01124">
    <property type="entry name" value="HTH_ARAC_FAMILY_2"/>
    <property type="match status" value="1"/>
</dbReference>
<organism evidence="5 6">
    <name type="scientific">Myroides odoratus</name>
    <name type="common">Flavobacterium odoratum</name>
    <dbReference type="NCBI Taxonomy" id="256"/>
    <lineage>
        <taxon>Bacteria</taxon>
        <taxon>Pseudomonadati</taxon>
        <taxon>Bacteroidota</taxon>
        <taxon>Flavobacteriia</taxon>
        <taxon>Flavobacteriales</taxon>
        <taxon>Flavobacteriaceae</taxon>
        <taxon>Myroides</taxon>
    </lineage>
</organism>
<evidence type="ECO:0000313" key="6">
    <source>
        <dbReference type="Proteomes" id="UP000255024"/>
    </source>
</evidence>
<dbReference type="Pfam" id="PF12833">
    <property type="entry name" value="HTH_18"/>
    <property type="match status" value="1"/>
</dbReference>
<feature type="domain" description="HTH araC/xylS-type" evidence="4">
    <location>
        <begin position="196"/>
        <end position="273"/>
    </location>
</feature>
<evidence type="ECO:0000313" key="5">
    <source>
        <dbReference type="EMBL" id="STZ27373.1"/>
    </source>
</evidence>
<dbReference type="GO" id="GO:0043565">
    <property type="term" value="F:sequence-specific DNA binding"/>
    <property type="evidence" value="ECO:0007669"/>
    <property type="project" value="InterPro"/>
</dbReference>
<dbReference type="EMBL" id="UGQL01000001">
    <property type="protein sequence ID" value="STZ27373.1"/>
    <property type="molecule type" value="Genomic_DNA"/>
</dbReference>
<protein>
    <submittedName>
        <fullName evidence="5">DNA-binding transcriptional regulator AraC</fullName>
    </submittedName>
</protein>
<keyword evidence="3" id="KW-0804">Transcription</keyword>
<dbReference type="AlphaFoldDB" id="A0A378RJY1"/>
<reference evidence="5 6" key="1">
    <citation type="submission" date="2018-06" db="EMBL/GenBank/DDBJ databases">
        <authorList>
            <consortium name="Pathogen Informatics"/>
            <person name="Doyle S."/>
        </authorList>
    </citation>
    <scope>NUCLEOTIDE SEQUENCE [LARGE SCALE GENOMIC DNA]</scope>
    <source>
        <strain evidence="5 6">NCTC11179</strain>
    </source>
</reference>
<dbReference type="InterPro" id="IPR018060">
    <property type="entry name" value="HTH_AraC"/>
</dbReference>
<dbReference type="Gene3D" id="1.10.10.60">
    <property type="entry name" value="Homeodomain-like"/>
    <property type="match status" value="1"/>
</dbReference>
<evidence type="ECO:0000256" key="1">
    <source>
        <dbReference type="ARBA" id="ARBA00023015"/>
    </source>
</evidence>
<name>A0A378RJY1_MYROD</name>
<accession>A0A378RJY1</accession>
<dbReference type="Proteomes" id="UP000255024">
    <property type="component" value="Unassembled WGS sequence"/>
</dbReference>
<dbReference type="InterPro" id="IPR009057">
    <property type="entry name" value="Homeodomain-like_sf"/>
</dbReference>